<feature type="region of interest" description="Disordered" evidence="1">
    <location>
        <begin position="531"/>
        <end position="550"/>
    </location>
</feature>
<dbReference type="PANTHER" id="PTHR31973:SF187">
    <property type="entry name" value="MUTATOR TRANSPOSASE MUDRA PROTEIN"/>
    <property type="match status" value="1"/>
</dbReference>
<evidence type="ECO:0000313" key="2">
    <source>
        <dbReference type="EMBL" id="GEW65080.1"/>
    </source>
</evidence>
<name>A0A699GYI1_TANCI</name>
<feature type="region of interest" description="Disordered" evidence="1">
    <location>
        <begin position="582"/>
        <end position="601"/>
    </location>
</feature>
<organism evidence="2">
    <name type="scientific">Tanacetum cinerariifolium</name>
    <name type="common">Dalmatian daisy</name>
    <name type="synonym">Chrysanthemum cinerariifolium</name>
    <dbReference type="NCBI Taxonomy" id="118510"/>
    <lineage>
        <taxon>Eukaryota</taxon>
        <taxon>Viridiplantae</taxon>
        <taxon>Streptophyta</taxon>
        <taxon>Embryophyta</taxon>
        <taxon>Tracheophyta</taxon>
        <taxon>Spermatophyta</taxon>
        <taxon>Magnoliopsida</taxon>
        <taxon>eudicotyledons</taxon>
        <taxon>Gunneridae</taxon>
        <taxon>Pentapetalae</taxon>
        <taxon>asterids</taxon>
        <taxon>campanulids</taxon>
        <taxon>Asterales</taxon>
        <taxon>Asteraceae</taxon>
        <taxon>Asteroideae</taxon>
        <taxon>Anthemideae</taxon>
        <taxon>Anthemidinae</taxon>
        <taxon>Tanacetum</taxon>
    </lineage>
</organism>
<feature type="compositionally biased region" description="Basic residues" evidence="1">
    <location>
        <begin position="533"/>
        <end position="550"/>
    </location>
</feature>
<dbReference type="PANTHER" id="PTHR31973">
    <property type="entry name" value="POLYPROTEIN, PUTATIVE-RELATED"/>
    <property type="match status" value="1"/>
</dbReference>
<dbReference type="AlphaFoldDB" id="A0A699GYI1"/>
<accession>A0A699GYI1</accession>
<sequence>MQACTIDRILFTQFLDILVAKVKDNIWALFICILRLDIDSGGLKRIESDADVHALYDLDEKHVKVDIKNHAGNMSVVGLIAWAEEEAKYSYLRSPPVKSRPFRNDMKDGMSASKNDASKYVKYIESITNGRNEGRNDGMNEGMNEVDDIAISKKRKVVSRGNNISIRENDGHNVVLTDSEFDCSDHAYKNSESDSDQSDKSFNYPSDGENEVIELWKRMRQSKVTSTEVPDEVPIDEGTSAQGQDTTVDVDKFGEVDDTCLGEKFLTVDKFKECLTYYALANGFSLYFERINKENIVAKCGQRKEVIKDPSQGKQRAFKKYPFNNPQNTSYRWRCYCKLMQNEVSYQVVSLIDDHCCVRNFNYGRLISSKWLGRHFGDKIRMNPQITLDKIARLVKNKYKCIVSKNQCRNAKKFDLNEGEVTIQDHYDFLRSYAKALADSNEGSTIKVGVTVNPDEKTYFYRFYVCFKALKDGWKIAEDLEVPNGAGLTLISDQHKDVANFRYMRTYSHYMKPVDGINFFPDCSHLSRILGPKPRKMPRRPGKKRFRASHVTKSNTRISRVGVIIRCHNYWEIRHNKKGCKKEPIPSVPKEKRKKKKFGSSSTCLVKIRGGKTKGGRLFPVQRLGRMGSLLGINGATSDTIKETKPYQASMPVIKNPLNLPRTQQSQVSGVGGLENCSLPLRKQTRYLGALQRTRTATVMGGVQTTTTTSVRGGTTTTGETKTRGTSFISPRLKSQIILNKKVSEQDKGTRSSNDNNNVQK</sequence>
<evidence type="ECO:0008006" key="3">
    <source>
        <dbReference type="Google" id="ProtNLM"/>
    </source>
</evidence>
<reference evidence="2" key="1">
    <citation type="journal article" date="2019" name="Sci. Rep.">
        <title>Draft genome of Tanacetum cinerariifolium, the natural source of mosquito coil.</title>
        <authorList>
            <person name="Yamashiro T."/>
            <person name="Shiraishi A."/>
            <person name="Satake H."/>
            <person name="Nakayama K."/>
        </authorList>
    </citation>
    <scope>NUCLEOTIDE SEQUENCE</scope>
</reference>
<gene>
    <name evidence="2" type="ORF">Tci_237056</name>
</gene>
<protein>
    <recommendedName>
        <fullName evidence="3">Transposase, MuDR, MULE transposase domain protein</fullName>
    </recommendedName>
</protein>
<comment type="caution">
    <text evidence="2">The sequence shown here is derived from an EMBL/GenBank/DDBJ whole genome shotgun (WGS) entry which is preliminary data.</text>
</comment>
<feature type="compositionally biased region" description="Polar residues" evidence="1">
    <location>
        <begin position="751"/>
        <end position="761"/>
    </location>
</feature>
<dbReference type="EMBL" id="BKCJ010067633">
    <property type="protein sequence ID" value="GEW65080.1"/>
    <property type="molecule type" value="Genomic_DNA"/>
</dbReference>
<feature type="region of interest" description="Disordered" evidence="1">
    <location>
        <begin position="707"/>
        <end position="726"/>
    </location>
</feature>
<feature type="region of interest" description="Disordered" evidence="1">
    <location>
        <begin position="225"/>
        <end position="244"/>
    </location>
</feature>
<feature type="region of interest" description="Disordered" evidence="1">
    <location>
        <begin position="738"/>
        <end position="761"/>
    </location>
</feature>
<evidence type="ECO:0000256" key="1">
    <source>
        <dbReference type="SAM" id="MobiDB-lite"/>
    </source>
</evidence>
<proteinExistence type="predicted"/>